<feature type="domain" description="Major facilitator superfamily (MFS) profile" evidence="6">
    <location>
        <begin position="61"/>
        <end position="501"/>
    </location>
</feature>
<keyword evidence="7" id="KW-1185">Reference proteome</keyword>
<dbReference type="GO" id="GO:0016020">
    <property type="term" value="C:membrane"/>
    <property type="evidence" value="ECO:0007669"/>
    <property type="project" value="UniProtKB-SubCell"/>
</dbReference>
<dbReference type="GO" id="GO:0022857">
    <property type="term" value="F:transmembrane transporter activity"/>
    <property type="evidence" value="ECO:0007669"/>
    <property type="project" value="InterPro"/>
</dbReference>
<feature type="transmembrane region" description="Helical" evidence="5">
    <location>
        <begin position="329"/>
        <end position="350"/>
    </location>
</feature>
<dbReference type="Gene3D" id="1.20.1250.20">
    <property type="entry name" value="MFS general substrate transporter like domains"/>
    <property type="match status" value="1"/>
</dbReference>
<feature type="transmembrane region" description="Helical" evidence="5">
    <location>
        <begin position="158"/>
        <end position="182"/>
    </location>
</feature>
<comment type="subcellular location">
    <subcellularLocation>
        <location evidence="1">Membrane</location>
        <topology evidence="1">Multi-pass membrane protein</topology>
    </subcellularLocation>
</comment>
<dbReference type="Proteomes" id="UP001652740">
    <property type="component" value="Unplaced"/>
</dbReference>
<feature type="transmembrane region" description="Helical" evidence="5">
    <location>
        <begin position="362"/>
        <end position="382"/>
    </location>
</feature>
<dbReference type="RefSeq" id="XP_052753502.1">
    <property type="nucleotide sequence ID" value="XM_052897542.1"/>
</dbReference>
<keyword evidence="3 5" id="KW-1133">Transmembrane helix</keyword>
<dbReference type="PANTHER" id="PTHR24064">
    <property type="entry name" value="SOLUTE CARRIER FAMILY 22 MEMBER"/>
    <property type="match status" value="1"/>
</dbReference>
<reference evidence="8 9" key="1">
    <citation type="submission" date="2025-05" db="UniProtKB">
        <authorList>
            <consortium name="RefSeq"/>
        </authorList>
    </citation>
    <scope>IDENTIFICATION</scope>
    <source>
        <tissue evidence="8 9">Whole larvae</tissue>
    </source>
</reference>
<dbReference type="InterPro" id="IPR036259">
    <property type="entry name" value="MFS_trans_sf"/>
</dbReference>
<feature type="transmembrane region" description="Helical" evidence="5">
    <location>
        <begin position="394"/>
        <end position="410"/>
    </location>
</feature>
<dbReference type="SUPFAM" id="SSF103473">
    <property type="entry name" value="MFS general substrate transporter"/>
    <property type="match status" value="1"/>
</dbReference>
<dbReference type="RefSeq" id="XP_031767965.2">
    <property type="nucleotide sequence ID" value="XM_031912105.2"/>
</dbReference>
<feature type="transmembrane region" description="Helical" evidence="5">
    <location>
        <begin position="476"/>
        <end position="497"/>
    </location>
</feature>
<evidence type="ECO:0000256" key="2">
    <source>
        <dbReference type="ARBA" id="ARBA00022692"/>
    </source>
</evidence>
<name>A0A6J3C843_GALME</name>
<feature type="transmembrane region" description="Helical" evidence="5">
    <location>
        <begin position="245"/>
        <end position="264"/>
    </location>
</feature>
<evidence type="ECO:0000256" key="4">
    <source>
        <dbReference type="ARBA" id="ARBA00023136"/>
    </source>
</evidence>
<evidence type="ECO:0000259" key="6">
    <source>
        <dbReference type="PROSITE" id="PS50850"/>
    </source>
</evidence>
<dbReference type="Pfam" id="PF00083">
    <property type="entry name" value="Sugar_tr"/>
    <property type="match status" value="1"/>
</dbReference>
<keyword evidence="4 5" id="KW-0472">Membrane</keyword>
<evidence type="ECO:0000313" key="9">
    <source>
        <dbReference type="RefSeq" id="XP_052753502.1"/>
    </source>
</evidence>
<proteinExistence type="predicted"/>
<feature type="transmembrane region" description="Helical" evidence="5">
    <location>
        <begin position="416"/>
        <end position="437"/>
    </location>
</feature>
<dbReference type="InParanoid" id="A0A6J3C843"/>
<dbReference type="InterPro" id="IPR020846">
    <property type="entry name" value="MFS_dom"/>
</dbReference>
<accession>A0A6J3C843</accession>
<dbReference type="AlphaFoldDB" id="A0A6J3C843"/>
<protein>
    <submittedName>
        <fullName evidence="8 9">Solute carrier family 22 member 3-like isoform X1</fullName>
    </submittedName>
</protein>
<evidence type="ECO:0000256" key="1">
    <source>
        <dbReference type="ARBA" id="ARBA00004141"/>
    </source>
</evidence>
<feature type="transmembrane region" description="Helical" evidence="5">
    <location>
        <begin position="188"/>
        <end position="209"/>
    </location>
</feature>
<keyword evidence="2 5" id="KW-0812">Transmembrane</keyword>
<organism evidence="7 8">
    <name type="scientific">Galleria mellonella</name>
    <name type="common">Greater wax moth</name>
    <dbReference type="NCBI Taxonomy" id="7137"/>
    <lineage>
        <taxon>Eukaryota</taxon>
        <taxon>Metazoa</taxon>
        <taxon>Ecdysozoa</taxon>
        <taxon>Arthropoda</taxon>
        <taxon>Hexapoda</taxon>
        <taxon>Insecta</taxon>
        <taxon>Pterygota</taxon>
        <taxon>Neoptera</taxon>
        <taxon>Endopterygota</taxon>
        <taxon>Lepidoptera</taxon>
        <taxon>Glossata</taxon>
        <taxon>Ditrysia</taxon>
        <taxon>Pyraloidea</taxon>
        <taxon>Pyralidae</taxon>
        <taxon>Galleriinae</taxon>
        <taxon>Galleria</taxon>
    </lineage>
</organism>
<dbReference type="GeneID" id="113516426"/>
<evidence type="ECO:0000256" key="3">
    <source>
        <dbReference type="ARBA" id="ARBA00022989"/>
    </source>
</evidence>
<feature type="transmembrane region" description="Helical" evidence="5">
    <location>
        <begin position="126"/>
        <end position="146"/>
    </location>
</feature>
<evidence type="ECO:0000313" key="7">
    <source>
        <dbReference type="Proteomes" id="UP001652740"/>
    </source>
</evidence>
<evidence type="ECO:0000313" key="8">
    <source>
        <dbReference type="RefSeq" id="XP_031767965.2"/>
    </source>
</evidence>
<sequence length="509" mass="56391">MLPIKQHCNSTMKFKSNVKQYIVSETEAEMTNSEVDYIVKSIGAFGIWQAIICTICMSARAILMWNITSILFLTSTTEFRCLKFEDDEPNVIENSTCYDNCLQYEYCNDAFRLNLIAEFDLICEKAWLASFVQTVLMFGVLIGVALTGWISDRFGRQIAIILSGVISVVFTIASSFALDFWSFTSLRFIVGLGCGGLMATTIVVIMEAVGAEHKEFAGGVSVLGDGVSQSILALCAYYSPTWNIYILSYGILSLFILIPIMFIPETPRWLVANRKIDKAINLMTSIANLNKLNTDTLEDNVIKCIKNIEEKQKEPPKTNFLDLFRTKEIAFTTVHSVIIWTIAGVSYFGINQYVTVLSPNNIYLVVIISGLIQIPATLTGMVFNKWFGRKKSSIVSFISIGVSMSILIFLPDDHWASTVFALVGLIAACILFTVIYVQANELFPTPLRNMGFGASSAGAKIGAMLAPFIVNFHPHWIASMIFAILPFVAAGFCLGLIETKGVKLKDTID</sequence>
<feature type="transmembrane region" description="Helical" evidence="5">
    <location>
        <begin position="449"/>
        <end position="470"/>
    </location>
</feature>
<gene>
    <name evidence="8 9" type="primary">LOC113516426</name>
</gene>
<dbReference type="InterPro" id="IPR005828">
    <property type="entry name" value="MFS_sugar_transport-like"/>
</dbReference>
<dbReference type="PROSITE" id="PS50850">
    <property type="entry name" value="MFS"/>
    <property type="match status" value="1"/>
</dbReference>
<evidence type="ECO:0000256" key="5">
    <source>
        <dbReference type="SAM" id="Phobius"/>
    </source>
</evidence>